<dbReference type="EMBL" id="CAXHTA020000007">
    <property type="protein sequence ID" value="CAL5222355.1"/>
    <property type="molecule type" value="Genomic_DNA"/>
</dbReference>
<sequence length="231" mass="26459">MRAGDELAPFDRRTFNPALVLWKAIADVPASKRSLLLQYLLPRDIERVWRMSGEKYWANRQDILIAMGPEWSIWDDLPSQPNEVVRYRGRAAVPLPGVFGGFSKVFFVQPDTFELYGRVEVQKGPLGDLLYPLYFRCNIGPSSIPATGEVSDMQLEYLQPEQLKLQPSDLPQQGRWPHIRAPKWPFSGDLVDHVRAVGPGVYVGWGWKAPREQKVELGRRFLPFILVRDDS</sequence>
<proteinExistence type="predicted"/>
<gene>
    <name evidence="1" type="primary">g4707</name>
    <name evidence="1" type="ORF">VP750_LOCUS4014</name>
</gene>
<protein>
    <submittedName>
        <fullName evidence="1">G4707 protein</fullName>
    </submittedName>
</protein>
<dbReference type="PANTHER" id="PTHR37201:SF1">
    <property type="entry name" value="WD REPEAT PROTEIN"/>
    <property type="match status" value="1"/>
</dbReference>
<dbReference type="Proteomes" id="UP001497392">
    <property type="component" value="Unassembled WGS sequence"/>
</dbReference>
<evidence type="ECO:0000313" key="2">
    <source>
        <dbReference type="Proteomes" id="UP001497392"/>
    </source>
</evidence>
<evidence type="ECO:0000313" key="1">
    <source>
        <dbReference type="EMBL" id="CAL5222355.1"/>
    </source>
</evidence>
<accession>A0ABP1FQY3</accession>
<reference evidence="1 2" key="1">
    <citation type="submission" date="2024-06" db="EMBL/GenBank/DDBJ databases">
        <authorList>
            <person name="Kraege A."/>
            <person name="Thomma B."/>
        </authorList>
    </citation>
    <scope>NUCLEOTIDE SEQUENCE [LARGE SCALE GENOMIC DNA]</scope>
</reference>
<dbReference type="PANTHER" id="PTHR37201">
    <property type="entry name" value="WD REPEAT PROTEIN"/>
    <property type="match status" value="1"/>
</dbReference>
<comment type="caution">
    <text evidence="1">The sequence shown here is derived from an EMBL/GenBank/DDBJ whole genome shotgun (WGS) entry which is preliminary data.</text>
</comment>
<keyword evidence="2" id="KW-1185">Reference proteome</keyword>
<name>A0ABP1FQY3_9CHLO</name>
<organism evidence="1 2">
    <name type="scientific">Coccomyxa viridis</name>
    <dbReference type="NCBI Taxonomy" id="1274662"/>
    <lineage>
        <taxon>Eukaryota</taxon>
        <taxon>Viridiplantae</taxon>
        <taxon>Chlorophyta</taxon>
        <taxon>core chlorophytes</taxon>
        <taxon>Trebouxiophyceae</taxon>
        <taxon>Trebouxiophyceae incertae sedis</taxon>
        <taxon>Coccomyxaceae</taxon>
        <taxon>Coccomyxa</taxon>
    </lineage>
</organism>